<sequence length="583" mass="65698">MEANLSTSTSALVDSVSGLPGLLSQLYKSLLADRNVSTFIQGLLVFGGTWFSWRLWKAIAVKNPLDKVPGPKSHSFIGGDIAELINPDAWEYHDNLEKSYAGIARIPNVVGGRMLYVYDPKALYHILLKDQNSYEENDDFIRTNTIVFGKGLLSTIGDHHRKQRKILNPVFSAAHLRDMVPLFNTVAYKLRDSIKLEVSRGKSQIDMYSWMSRTALELIGQSGWGTSFDSLQPDAELHPYYNAIKRFIHVLMKTTTARFLVLPYGANMGPSWLRRFIVNIFPWKTLHDLRDIVDIMHSSSVSVYREKLAVLGQGGPEALREQVGEGKDILSILLKANLSAPKHEKMPEEEVIGQMTTLMFAGMDTTSNALSRILELLSANPNVQDKLREEILEAKMNHGELLYDELHQLPYLDAVCRETLRLYSPVNFVFRTSTKDVMLPLERPVTLLDGEEVNEIMVPEGSTIFISIRAYNRDPLIWGPDAHEWKPERWLSPLPKTVTDLRSPGIYSHLMTFLGGSRACIGFKFSQLEMKVVLCTLIESLKFAPGDKKIKWEFAGISQPTVNQASQNGVHKLEMPMHVSLAA</sequence>
<keyword evidence="10 13" id="KW-0408">Iron</keyword>
<evidence type="ECO:0000256" key="6">
    <source>
        <dbReference type="ARBA" id="ARBA00022692"/>
    </source>
</evidence>
<accession>A0A5C3L3H9</accession>
<dbReference type="GO" id="GO:0016705">
    <property type="term" value="F:oxidoreductase activity, acting on paired donors, with incorporation or reduction of molecular oxygen"/>
    <property type="evidence" value="ECO:0007669"/>
    <property type="project" value="InterPro"/>
</dbReference>
<evidence type="ECO:0000313" key="15">
    <source>
        <dbReference type="Proteomes" id="UP000307440"/>
    </source>
</evidence>
<evidence type="ECO:0000256" key="7">
    <source>
        <dbReference type="ARBA" id="ARBA00022723"/>
    </source>
</evidence>
<dbReference type="CDD" id="cd11069">
    <property type="entry name" value="CYP_FUM15-like"/>
    <property type="match status" value="1"/>
</dbReference>
<dbReference type="STRING" id="230819.A0A5C3L3H9"/>
<dbReference type="PRINTS" id="PR00385">
    <property type="entry name" value="P450"/>
</dbReference>
<dbReference type="GO" id="GO:0016020">
    <property type="term" value="C:membrane"/>
    <property type="evidence" value="ECO:0007669"/>
    <property type="project" value="UniProtKB-SubCell"/>
</dbReference>
<dbReference type="Proteomes" id="UP000307440">
    <property type="component" value="Unassembled WGS sequence"/>
</dbReference>
<proteinExistence type="inferred from homology"/>
<reference evidence="14 15" key="1">
    <citation type="journal article" date="2019" name="Nat. Ecol. Evol.">
        <title>Megaphylogeny resolves global patterns of mushroom evolution.</title>
        <authorList>
            <person name="Varga T."/>
            <person name="Krizsan K."/>
            <person name="Foldi C."/>
            <person name="Dima B."/>
            <person name="Sanchez-Garcia M."/>
            <person name="Sanchez-Ramirez S."/>
            <person name="Szollosi G.J."/>
            <person name="Szarkandi J.G."/>
            <person name="Papp V."/>
            <person name="Albert L."/>
            <person name="Andreopoulos W."/>
            <person name="Angelini C."/>
            <person name="Antonin V."/>
            <person name="Barry K.W."/>
            <person name="Bougher N.L."/>
            <person name="Buchanan P."/>
            <person name="Buyck B."/>
            <person name="Bense V."/>
            <person name="Catcheside P."/>
            <person name="Chovatia M."/>
            <person name="Cooper J."/>
            <person name="Damon W."/>
            <person name="Desjardin D."/>
            <person name="Finy P."/>
            <person name="Geml J."/>
            <person name="Haridas S."/>
            <person name="Hughes K."/>
            <person name="Justo A."/>
            <person name="Karasinski D."/>
            <person name="Kautmanova I."/>
            <person name="Kiss B."/>
            <person name="Kocsube S."/>
            <person name="Kotiranta H."/>
            <person name="LaButti K.M."/>
            <person name="Lechner B.E."/>
            <person name="Liimatainen K."/>
            <person name="Lipzen A."/>
            <person name="Lukacs Z."/>
            <person name="Mihaltcheva S."/>
            <person name="Morgado L.N."/>
            <person name="Niskanen T."/>
            <person name="Noordeloos M.E."/>
            <person name="Ohm R.A."/>
            <person name="Ortiz-Santana B."/>
            <person name="Ovrebo C."/>
            <person name="Racz N."/>
            <person name="Riley R."/>
            <person name="Savchenko A."/>
            <person name="Shiryaev A."/>
            <person name="Soop K."/>
            <person name="Spirin V."/>
            <person name="Szebenyi C."/>
            <person name="Tomsovsky M."/>
            <person name="Tulloss R.E."/>
            <person name="Uehling J."/>
            <person name="Grigoriev I.V."/>
            <person name="Vagvolgyi C."/>
            <person name="Papp T."/>
            <person name="Martin F.M."/>
            <person name="Miettinen O."/>
            <person name="Hibbett D.S."/>
            <person name="Nagy L.G."/>
        </authorList>
    </citation>
    <scope>NUCLEOTIDE SEQUENCE [LARGE SCALE GENOMIC DNA]</scope>
    <source>
        <strain evidence="14 15">CBS 121175</strain>
    </source>
</reference>
<dbReference type="PRINTS" id="PR00463">
    <property type="entry name" value="EP450I"/>
</dbReference>
<keyword evidence="9" id="KW-0560">Oxidoreductase</keyword>
<dbReference type="InterPro" id="IPR036396">
    <property type="entry name" value="Cyt_P450_sf"/>
</dbReference>
<dbReference type="SUPFAM" id="SSF48264">
    <property type="entry name" value="Cytochrome P450"/>
    <property type="match status" value="1"/>
</dbReference>
<dbReference type="GO" id="GO:0005506">
    <property type="term" value="F:iron ion binding"/>
    <property type="evidence" value="ECO:0007669"/>
    <property type="project" value="InterPro"/>
</dbReference>
<dbReference type="InterPro" id="IPR001128">
    <property type="entry name" value="Cyt_P450"/>
</dbReference>
<keyword evidence="5 13" id="KW-0349">Heme</keyword>
<comment type="pathway">
    <text evidence="3">Secondary metabolite biosynthesis; terpenoid biosynthesis.</text>
</comment>
<evidence type="ECO:0000256" key="10">
    <source>
        <dbReference type="ARBA" id="ARBA00023004"/>
    </source>
</evidence>
<dbReference type="AlphaFoldDB" id="A0A5C3L3H9"/>
<organism evidence="14 15">
    <name type="scientific">Coprinopsis marcescibilis</name>
    <name type="common">Agaric fungus</name>
    <name type="synonym">Psathyrella marcescibilis</name>
    <dbReference type="NCBI Taxonomy" id="230819"/>
    <lineage>
        <taxon>Eukaryota</taxon>
        <taxon>Fungi</taxon>
        <taxon>Dikarya</taxon>
        <taxon>Basidiomycota</taxon>
        <taxon>Agaricomycotina</taxon>
        <taxon>Agaricomycetes</taxon>
        <taxon>Agaricomycetidae</taxon>
        <taxon>Agaricales</taxon>
        <taxon>Agaricineae</taxon>
        <taxon>Psathyrellaceae</taxon>
        <taxon>Coprinopsis</taxon>
    </lineage>
</organism>
<keyword evidence="11" id="KW-0503">Monooxygenase</keyword>
<evidence type="ECO:0000256" key="4">
    <source>
        <dbReference type="ARBA" id="ARBA00010617"/>
    </source>
</evidence>
<evidence type="ECO:0000256" key="12">
    <source>
        <dbReference type="ARBA" id="ARBA00023136"/>
    </source>
</evidence>
<dbReference type="PANTHER" id="PTHR24305">
    <property type="entry name" value="CYTOCHROME P450"/>
    <property type="match status" value="1"/>
</dbReference>
<dbReference type="EMBL" id="ML210234">
    <property type="protein sequence ID" value="TFK22728.1"/>
    <property type="molecule type" value="Genomic_DNA"/>
</dbReference>
<feature type="binding site" description="axial binding residue" evidence="13">
    <location>
        <position position="520"/>
    </location>
    <ligand>
        <name>heme</name>
        <dbReference type="ChEBI" id="CHEBI:30413"/>
    </ligand>
    <ligandPart>
        <name>Fe</name>
        <dbReference type="ChEBI" id="CHEBI:18248"/>
    </ligandPart>
</feature>
<evidence type="ECO:0000256" key="5">
    <source>
        <dbReference type="ARBA" id="ARBA00022617"/>
    </source>
</evidence>
<keyword evidence="15" id="KW-1185">Reference proteome</keyword>
<comment type="cofactor">
    <cofactor evidence="1 13">
        <name>heme</name>
        <dbReference type="ChEBI" id="CHEBI:30413"/>
    </cofactor>
</comment>
<dbReference type="PANTHER" id="PTHR24305:SF166">
    <property type="entry name" value="CYTOCHROME P450 12A4, MITOCHONDRIAL-RELATED"/>
    <property type="match status" value="1"/>
</dbReference>
<dbReference type="GO" id="GO:0004497">
    <property type="term" value="F:monooxygenase activity"/>
    <property type="evidence" value="ECO:0007669"/>
    <property type="project" value="UniProtKB-KW"/>
</dbReference>
<keyword evidence="6" id="KW-0812">Transmembrane</keyword>
<keyword evidence="12" id="KW-0472">Membrane</keyword>
<comment type="subcellular location">
    <subcellularLocation>
        <location evidence="2">Membrane</location>
    </subcellularLocation>
</comment>
<dbReference type="InterPro" id="IPR002401">
    <property type="entry name" value="Cyt_P450_E_grp-I"/>
</dbReference>
<dbReference type="OrthoDB" id="1470350at2759"/>
<evidence type="ECO:0000313" key="14">
    <source>
        <dbReference type="EMBL" id="TFK22728.1"/>
    </source>
</evidence>
<protein>
    <submittedName>
        <fullName evidence="14">Cytochrome P450</fullName>
    </submittedName>
</protein>
<evidence type="ECO:0000256" key="13">
    <source>
        <dbReference type="PIRSR" id="PIRSR602401-1"/>
    </source>
</evidence>
<dbReference type="InterPro" id="IPR050121">
    <property type="entry name" value="Cytochrome_P450_monoxygenase"/>
</dbReference>
<evidence type="ECO:0000256" key="11">
    <source>
        <dbReference type="ARBA" id="ARBA00023033"/>
    </source>
</evidence>
<name>A0A5C3L3H9_COPMA</name>
<dbReference type="Pfam" id="PF00067">
    <property type="entry name" value="p450"/>
    <property type="match status" value="1"/>
</dbReference>
<keyword evidence="8" id="KW-1133">Transmembrane helix</keyword>
<evidence type="ECO:0000256" key="8">
    <source>
        <dbReference type="ARBA" id="ARBA00022989"/>
    </source>
</evidence>
<gene>
    <name evidence="14" type="ORF">FA15DRAFT_643775</name>
</gene>
<evidence type="ECO:0000256" key="3">
    <source>
        <dbReference type="ARBA" id="ARBA00004721"/>
    </source>
</evidence>
<evidence type="ECO:0000256" key="1">
    <source>
        <dbReference type="ARBA" id="ARBA00001971"/>
    </source>
</evidence>
<comment type="similarity">
    <text evidence="4">Belongs to the cytochrome P450 family.</text>
</comment>
<dbReference type="Gene3D" id="1.10.630.10">
    <property type="entry name" value="Cytochrome P450"/>
    <property type="match status" value="1"/>
</dbReference>
<evidence type="ECO:0000256" key="2">
    <source>
        <dbReference type="ARBA" id="ARBA00004370"/>
    </source>
</evidence>
<dbReference type="GO" id="GO:0020037">
    <property type="term" value="F:heme binding"/>
    <property type="evidence" value="ECO:0007669"/>
    <property type="project" value="InterPro"/>
</dbReference>
<evidence type="ECO:0000256" key="9">
    <source>
        <dbReference type="ARBA" id="ARBA00023002"/>
    </source>
</evidence>
<keyword evidence="7 13" id="KW-0479">Metal-binding</keyword>